<reference evidence="1 2" key="1">
    <citation type="journal article" date="2022" name="Genome Biol. Evol.">
        <title>The Spruce Budworm Genome: Reconstructing the Evolutionary History of Antifreeze Proteins.</title>
        <authorList>
            <person name="Beliveau C."/>
            <person name="Gagne P."/>
            <person name="Picq S."/>
            <person name="Vernygora O."/>
            <person name="Keeling C.I."/>
            <person name="Pinkney K."/>
            <person name="Doucet D."/>
            <person name="Wen F."/>
            <person name="Johnston J.S."/>
            <person name="Maaroufi H."/>
            <person name="Boyle B."/>
            <person name="Laroche J."/>
            <person name="Dewar K."/>
            <person name="Juretic N."/>
            <person name="Blackburn G."/>
            <person name="Nisole A."/>
            <person name="Brunet B."/>
            <person name="Brandao M."/>
            <person name="Lumley L."/>
            <person name="Duan J."/>
            <person name="Quan G."/>
            <person name="Lucarotti C.J."/>
            <person name="Roe A.D."/>
            <person name="Sperling F.A.H."/>
            <person name="Levesque R.C."/>
            <person name="Cusson M."/>
        </authorList>
    </citation>
    <scope>NUCLEOTIDE SEQUENCE [LARGE SCALE GENOMIC DNA]</scope>
    <source>
        <strain evidence="1">Glfc:IPQL:Cfum</strain>
    </source>
</reference>
<gene>
    <name evidence="1" type="ORF">MSG28_009117</name>
</gene>
<keyword evidence="2" id="KW-1185">Reference proteome</keyword>
<comment type="caution">
    <text evidence="1">The sequence shown here is derived from an EMBL/GenBank/DDBJ whole genome shotgun (WGS) entry which is preliminary data.</text>
</comment>
<organism evidence="1 2">
    <name type="scientific">Choristoneura fumiferana</name>
    <name type="common">Spruce budworm moth</name>
    <name type="synonym">Archips fumiferana</name>
    <dbReference type="NCBI Taxonomy" id="7141"/>
    <lineage>
        <taxon>Eukaryota</taxon>
        <taxon>Metazoa</taxon>
        <taxon>Ecdysozoa</taxon>
        <taxon>Arthropoda</taxon>
        <taxon>Hexapoda</taxon>
        <taxon>Insecta</taxon>
        <taxon>Pterygota</taxon>
        <taxon>Neoptera</taxon>
        <taxon>Endopterygota</taxon>
        <taxon>Lepidoptera</taxon>
        <taxon>Glossata</taxon>
        <taxon>Ditrysia</taxon>
        <taxon>Tortricoidea</taxon>
        <taxon>Tortricidae</taxon>
        <taxon>Tortricinae</taxon>
        <taxon>Choristoneura</taxon>
    </lineage>
</organism>
<proteinExistence type="predicted"/>
<protein>
    <submittedName>
        <fullName evidence="1">Uncharacterized protein</fullName>
    </submittedName>
</protein>
<accession>A0ACC0KXC8</accession>
<sequence>MKPLALLVLTKLLITSALNLEYLDPTKLQTKTAASIQQTAASNIISKYISNVVVEVNPILFSDKKDVFSLRTNQGQLHIRASTGVAAVWGFNYYLKKYCKSHIGWQNQRISIPSTLPEVDEVVTANDRFRYYQNVCTASYSFVWWTAPDWNNHVEWMALNGINLALAPIAQEAAWTRIYRRLGLTDEEINDHFTGPAFLAWNRMGNVRGWAGPLPKSWHDGQREIQNNVLDYMFNLGIIPVLPAFNGHVPKAFARVYPNATLHSVETWNKFDSDYCCGSFLDPKEPLFKELGKMFLTEITVGSGTNHIYTADPFNEVKIQSWSTSLVQETARTIYSTLTESDDSAVWLLQNWMFVSDPNLWPKERAKAFLTAVPNGRMLILDLQAEQWPQYDLYQQYYGQPFVWCMLHNFGGTLGMFGNMNTINHEVHAARARTNSTMIGVGLAPEGINQNYVVYELMLEAAWRRAPVDLPAWAAEYAERRYGCNDTAPAWRHLLNSVYSFDGLNKIRGKYVVTRRPSFRIKPWAWYESHDLFQAFKKFVEVSNSACYSPGYYHDLVDVTRQALQYRAEQLYVNLQKDRFSNSWVFNASINLFLDAMQDMERILSNNADFTIRNWLNNARRWADGAEQTLQYELNARNQITLWGPNGEITDYACKQWAEMFHYYYIPRWRTFLDAALTTKIRGEHFDEAGTQRLVRATVEEQFMYVQIQDLPTDDVKSLALALYQKWAFVPGVEDLPLNVIRAYSGESTTGETLAEHVLKTEPVFVK</sequence>
<evidence type="ECO:0000313" key="1">
    <source>
        <dbReference type="EMBL" id="KAI8440792.1"/>
    </source>
</evidence>
<evidence type="ECO:0000313" key="2">
    <source>
        <dbReference type="Proteomes" id="UP001064048"/>
    </source>
</evidence>
<dbReference type="EMBL" id="CM046115">
    <property type="protein sequence ID" value="KAI8440792.1"/>
    <property type="molecule type" value="Genomic_DNA"/>
</dbReference>
<dbReference type="Proteomes" id="UP001064048">
    <property type="component" value="Chromosome 15"/>
</dbReference>
<name>A0ACC0KXC8_CHOFU</name>